<dbReference type="HAMAP" id="MF_00227">
    <property type="entry name" value="RNase_P"/>
    <property type="match status" value="1"/>
</dbReference>
<evidence type="ECO:0000256" key="4">
    <source>
        <dbReference type="ARBA" id="ARBA00022801"/>
    </source>
</evidence>
<evidence type="ECO:0000256" key="7">
    <source>
        <dbReference type="NCBIfam" id="TIGR00188"/>
    </source>
</evidence>
<gene>
    <name evidence="6 8" type="primary">rnpA</name>
    <name evidence="8" type="ORF">Pan54_05750</name>
</gene>
<keyword evidence="9" id="KW-1185">Reference proteome</keyword>
<evidence type="ECO:0000256" key="5">
    <source>
        <dbReference type="ARBA" id="ARBA00022884"/>
    </source>
</evidence>
<comment type="catalytic activity">
    <reaction evidence="6">
        <text>Endonucleolytic cleavage of RNA, removing 5'-extranucleotides from tRNA precursor.</text>
        <dbReference type="EC" id="3.1.26.5"/>
    </reaction>
</comment>
<evidence type="ECO:0000313" key="9">
    <source>
        <dbReference type="Proteomes" id="UP000316095"/>
    </source>
</evidence>
<dbReference type="RefSeq" id="WP_146502047.1">
    <property type="nucleotide sequence ID" value="NZ_SJPG01000001.1"/>
</dbReference>
<dbReference type="PANTHER" id="PTHR33992:SF1">
    <property type="entry name" value="RIBONUCLEASE P PROTEIN COMPONENT"/>
    <property type="match status" value="1"/>
</dbReference>
<accession>A0A5C5XAM9</accession>
<dbReference type="GO" id="GO:0042781">
    <property type="term" value="F:3'-tRNA processing endoribonuclease activity"/>
    <property type="evidence" value="ECO:0007669"/>
    <property type="project" value="TreeGrafter"/>
</dbReference>
<keyword evidence="1 6" id="KW-0819">tRNA processing</keyword>
<dbReference type="InterPro" id="IPR000100">
    <property type="entry name" value="RNase_P"/>
</dbReference>
<dbReference type="GO" id="GO:0004526">
    <property type="term" value="F:ribonuclease P activity"/>
    <property type="evidence" value="ECO:0007669"/>
    <property type="project" value="UniProtKB-UniRule"/>
</dbReference>
<keyword evidence="4 6" id="KW-0378">Hydrolase</keyword>
<evidence type="ECO:0000313" key="8">
    <source>
        <dbReference type="EMBL" id="TWT59864.1"/>
    </source>
</evidence>
<dbReference type="GO" id="GO:0030677">
    <property type="term" value="C:ribonuclease P complex"/>
    <property type="evidence" value="ECO:0007669"/>
    <property type="project" value="TreeGrafter"/>
</dbReference>
<dbReference type="Pfam" id="PF00825">
    <property type="entry name" value="Ribonuclease_P"/>
    <property type="match status" value="1"/>
</dbReference>
<dbReference type="SUPFAM" id="SSF54211">
    <property type="entry name" value="Ribosomal protein S5 domain 2-like"/>
    <property type="match status" value="1"/>
</dbReference>
<dbReference type="Proteomes" id="UP000316095">
    <property type="component" value="Unassembled WGS sequence"/>
</dbReference>
<comment type="subunit">
    <text evidence="6">Consists of a catalytic RNA component (M1 or rnpB) and a protein subunit.</text>
</comment>
<dbReference type="EMBL" id="SJPG01000001">
    <property type="protein sequence ID" value="TWT59864.1"/>
    <property type="molecule type" value="Genomic_DNA"/>
</dbReference>
<comment type="similarity">
    <text evidence="6">Belongs to the RnpA family.</text>
</comment>
<name>A0A5C5XAM9_9PLAN</name>
<dbReference type="Gene3D" id="3.30.230.10">
    <property type="match status" value="1"/>
</dbReference>
<evidence type="ECO:0000256" key="3">
    <source>
        <dbReference type="ARBA" id="ARBA00022759"/>
    </source>
</evidence>
<comment type="function">
    <text evidence="6">RNaseP catalyzes the removal of the 5'-leader sequence from pre-tRNA to produce the mature 5'-terminus. It can also cleave other RNA substrates such as 4.5S RNA. The protein component plays an auxiliary but essential role in vivo by binding to the 5'-leader sequence and broadening the substrate specificity of the ribozyme.</text>
</comment>
<keyword evidence="2 6" id="KW-0540">Nuclease</keyword>
<dbReference type="GO" id="GO:0000049">
    <property type="term" value="F:tRNA binding"/>
    <property type="evidence" value="ECO:0007669"/>
    <property type="project" value="UniProtKB-UniRule"/>
</dbReference>
<sequence length="129" mass="14767">MPGSRSELEFSFPAECRIRSGSDFDRVYAEKQRAGDDMLLIFGMANQLGISRIGLSVSKKHGNAVQRNRRKRLLREAFRLSRKQIPIGFDFVLIPRVIDTPTLKGYRSSLIRLTKKIARRQSAQMKKAD</sequence>
<dbReference type="InterPro" id="IPR020568">
    <property type="entry name" value="Ribosomal_Su5_D2-typ_SF"/>
</dbReference>
<proteinExistence type="inferred from homology"/>
<evidence type="ECO:0000256" key="1">
    <source>
        <dbReference type="ARBA" id="ARBA00022694"/>
    </source>
</evidence>
<dbReference type="NCBIfam" id="TIGR00188">
    <property type="entry name" value="rnpA"/>
    <property type="match status" value="1"/>
</dbReference>
<evidence type="ECO:0000256" key="6">
    <source>
        <dbReference type="HAMAP-Rule" id="MF_00227"/>
    </source>
</evidence>
<keyword evidence="3 6" id="KW-0255">Endonuclease</keyword>
<keyword evidence="5 6" id="KW-0694">RNA-binding</keyword>
<organism evidence="8 9">
    <name type="scientific">Rubinisphaera italica</name>
    <dbReference type="NCBI Taxonomy" id="2527969"/>
    <lineage>
        <taxon>Bacteria</taxon>
        <taxon>Pseudomonadati</taxon>
        <taxon>Planctomycetota</taxon>
        <taxon>Planctomycetia</taxon>
        <taxon>Planctomycetales</taxon>
        <taxon>Planctomycetaceae</taxon>
        <taxon>Rubinisphaera</taxon>
    </lineage>
</organism>
<dbReference type="EC" id="3.1.26.5" evidence="6 7"/>
<dbReference type="GO" id="GO:0001682">
    <property type="term" value="P:tRNA 5'-leader removal"/>
    <property type="evidence" value="ECO:0007669"/>
    <property type="project" value="UniProtKB-UniRule"/>
</dbReference>
<dbReference type="AlphaFoldDB" id="A0A5C5XAM9"/>
<evidence type="ECO:0000256" key="2">
    <source>
        <dbReference type="ARBA" id="ARBA00022722"/>
    </source>
</evidence>
<comment type="caution">
    <text evidence="8">The sequence shown here is derived from an EMBL/GenBank/DDBJ whole genome shotgun (WGS) entry which is preliminary data.</text>
</comment>
<reference evidence="8 9" key="1">
    <citation type="submission" date="2019-02" db="EMBL/GenBank/DDBJ databases">
        <title>Deep-cultivation of Planctomycetes and their phenomic and genomic characterization uncovers novel biology.</title>
        <authorList>
            <person name="Wiegand S."/>
            <person name="Jogler M."/>
            <person name="Boedeker C."/>
            <person name="Pinto D."/>
            <person name="Vollmers J."/>
            <person name="Rivas-Marin E."/>
            <person name="Kohn T."/>
            <person name="Peeters S.H."/>
            <person name="Heuer A."/>
            <person name="Rast P."/>
            <person name="Oberbeckmann S."/>
            <person name="Bunk B."/>
            <person name="Jeske O."/>
            <person name="Meyerdierks A."/>
            <person name="Storesund J.E."/>
            <person name="Kallscheuer N."/>
            <person name="Luecker S."/>
            <person name="Lage O.M."/>
            <person name="Pohl T."/>
            <person name="Merkel B.J."/>
            <person name="Hornburger P."/>
            <person name="Mueller R.-W."/>
            <person name="Bruemmer F."/>
            <person name="Labrenz M."/>
            <person name="Spormann A.M."/>
            <person name="Op Den Camp H."/>
            <person name="Overmann J."/>
            <person name="Amann R."/>
            <person name="Jetten M.S.M."/>
            <person name="Mascher T."/>
            <person name="Medema M.H."/>
            <person name="Devos D.P."/>
            <person name="Kaster A.-K."/>
            <person name="Ovreas L."/>
            <person name="Rohde M."/>
            <person name="Galperin M.Y."/>
            <person name="Jogler C."/>
        </authorList>
    </citation>
    <scope>NUCLEOTIDE SEQUENCE [LARGE SCALE GENOMIC DNA]</scope>
    <source>
        <strain evidence="8 9">Pan54</strain>
    </source>
</reference>
<dbReference type="OrthoDB" id="9810867at2"/>
<protein>
    <recommendedName>
        <fullName evidence="6 7">Ribonuclease P protein component</fullName>
        <shortName evidence="6">RNase P protein</shortName>
        <shortName evidence="6">RNaseP protein</shortName>
        <ecNumber evidence="6 7">3.1.26.5</ecNumber>
    </recommendedName>
    <alternativeName>
        <fullName evidence="6">Protein C5</fullName>
    </alternativeName>
</protein>
<dbReference type="InterPro" id="IPR014721">
    <property type="entry name" value="Ribsml_uS5_D2-typ_fold_subgr"/>
</dbReference>
<dbReference type="PANTHER" id="PTHR33992">
    <property type="entry name" value="RIBONUCLEASE P PROTEIN COMPONENT"/>
    <property type="match status" value="1"/>
</dbReference>